<reference evidence="2" key="1">
    <citation type="submission" date="2016-03" db="EMBL/GenBank/DDBJ databases">
        <title>Draft genome sequence of Rosellinia necatrix.</title>
        <authorList>
            <person name="Kanematsu S."/>
        </authorList>
    </citation>
    <scope>NUCLEOTIDE SEQUENCE [LARGE SCALE GENOMIC DNA]</scope>
    <source>
        <strain evidence="2">W97</strain>
    </source>
</reference>
<evidence type="ECO:0000313" key="2">
    <source>
        <dbReference type="EMBL" id="GAW25592.1"/>
    </source>
</evidence>
<evidence type="ECO:0000256" key="1">
    <source>
        <dbReference type="SAM" id="MobiDB-lite"/>
    </source>
</evidence>
<dbReference type="AlphaFoldDB" id="A0A1S8A6H2"/>
<evidence type="ECO:0000313" key="3">
    <source>
        <dbReference type="Proteomes" id="UP000054516"/>
    </source>
</evidence>
<dbReference type="EMBL" id="DF977454">
    <property type="protein sequence ID" value="GAW25592.1"/>
    <property type="molecule type" value="Genomic_DNA"/>
</dbReference>
<keyword evidence="3" id="KW-1185">Reference proteome</keyword>
<protein>
    <submittedName>
        <fullName evidence="2">Uncharacterized protein</fullName>
    </submittedName>
</protein>
<proteinExistence type="predicted"/>
<name>A0A1S8A6H2_ROSNE</name>
<sequence length="227" mass="24843">MATLPHEAGTILPVVPDASPFIVLPIIPPTMFHDHFSRPTTKGPIETPALVGGGGGQTHPAPRRQCGSINARKSGLGTTATQEAWNRTPPGGQATGSNRFILVATSRTDQTIGSSTHSKQLTKLDRHFDLAQTKRAKTITREYNPHSAFRTPEDLTSHEATQRSPILTQPLRRSRRPFFENVKQTAFVGDPILLYYNTQSAKAIDAGGLSNNYKYKDLSPKELYANT</sequence>
<dbReference type="Proteomes" id="UP000054516">
    <property type="component" value="Unassembled WGS sequence"/>
</dbReference>
<organism evidence="2">
    <name type="scientific">Rosellinia necatrix</name>
    <name type="common">White root-rot fungus</name>
    <dbReference type="NCBI Taxonomy" id="77044"/>
    <lineage>
        <taxon>Eukaryota</taxon>
        <taxon>Fungi</taxon>
        <taxon>Dikarya</taxon>
        <taxon>Ascomycota</taxon>
        <taxon>Pezizomycotina</taxon>
        <taxon>Sordariomycetes</taxon>
        <taxon>Xylariomycetidae</taxon>
        <taxon>Xylariales</taxon>
        <taxon>Xylariaceae</taxon>
        <taxon>Rosellinia</taxon>
    </lineage>
</organism>
<gene>
    <name evidence="2" type="ORF">SAMD00023353_0902000</name>
</gene>
<feature type="region of interest" description="Disordered" evidence="1">
    <location>
        <begin position="77"/>
        <end position="97"/>
    </location>
</feature>
<accession>A0A1S8A6H2</accession>